<evidence type="ECO:0000256" key="1">
    <source>
        <dbReference type="SAM" id="Phobius"/>
    </source>
</evidence>
<dbReference type="EMBL" id="SUYC01000005">
    <property type="protein sequence ID" value="MBE6270389.1"/>
    <property type="molecule type" value="Genomic_DNA"/>
</dbReference>
<organism evidence="2 3">
    <name type="scientific">Xylanibacter ruminicola</name>
    <name type="common">Prevotella ruminicola</name>
    <dbReference type="NCBI Taxonomy" id="839"/>
    <lineage>
        <taxon>Bacteria</taxon>
        <taxon>Pseudomonadati</taxon>
        <taxon>Bacteroidota</taxon>
        <taxon>Bacteroidia</taxon>
        <taxon>Bacteroidales</taxon>
        <taxon>Prevotellaceae</taxon>
        <taxon>Xylanibacter</taxon>
    </lineage>
</organism>
<keyword evidence="1" id="KW-0812">Transmembrane</keyword>
<keyword evidence="1" id="KW-1133">Transmembrane helix</keyword>
<name>A0A9D5P060_XYLRU</name>
<evidence type="ECO:0000313" key="2">
    <source>
        <dbReference type="EMBL" id="MBE6270389.1"/>
    </source>
</evidence>
<dbReference type="Proteomes" id="UP000806522">
    <property type="component" value="Unassembled WGS sequence"/>
</dbReference>
<dbReference type="AlphaFoldDB" id="A0A9D5P060"/>
<gene>
    <name evidence="2" type="ORF">E7101_05490</name>
</gene>
<evidence type="ECO:0000313" key="3">
    <source>
        <dbReference type="Proteomes" id="UP000806522"/>
    </source>
</evidence>
<feature type="transmembrane region" description="Helical" evidence="1">
    <location>
        <begin position="33"/>
        <end position="54"/>
    </location>
</feature>
<proteinExistence type="predicted"/>
<keyword evidence="1" id="KW-0472">Membrane</keyword>
<comment type="caution">
    <text evidence="2">The sequence shown here is derived from an EMBL/GenBank/DDBJ whole genome shotgun (WGS) entry which is preliminary data.</text>
</comment>
<accession>A0A9D5P060</accession>
<protein>
    <submittedName>
        <fullName evidence="2">Uncharacterized protein</fullName>
    </submittedName>
</protein>
<sequence length="423" mass="49658">MNAKFKMPKFFAKQSGRAERGRDLTVKGWMKELLMTFLGTTISIVLTFGTAQYFEHKQKNADARLLAMMVIHDMDNTVGLLRRLAKEDVDGEKDARYVLDNLDKLDSLEYNLLSRAINYIMSGVSSQQQYPFDEASEKVFLSSQDSWKNIDNPAFIDAVQDFYVFRHSIFYALNSSWRFRKPISNEAEYETMLKFGDSRPDYQDQIKEYMPRREVVVFLDGKSLRQHYLNLWAEECEIKSNSCKFAMGITDKELDEYVKTRHVTGQNVKEHELVGRWMIIDTANKKDFFEFKADHTFTSQYIGYESEPYFNGRHVMVNTRKGSWELHSDSLFVVIKEAKYETDASNVTTKPGMEKQTNYFVEDYKTWAKDEEKKENERSGYTKKYAVSIDKSGTKIEMVQVKTDNEGKVYNEKFYMTKEYENR</sequence>
<reference evidence="2" key="1">
    <citation type="submission" date="2019-04" db="EMBL/GenBank/DDBJ databases">
        <title>Evolution of Biomass-Degrading Anaerobic Consortia Revealed by Metagenomics.</title>
        <authorList>
            <person name="Peng X."/>
        </authorList>
    </citation>
    <scope>NUCLEOTIDE SEQUENCE</scope>
    <source>
        <strain evidence="2">SIG140</strain>
    </source>
</reference>